<feature type="transmembrane region" description="Helical" evidence="1">
    <location>
        <begin position="45"/>
        <end position="66"/>
    </location>
</feature>
<feature type="transmembrane region" description="Helical" evidence="1">
    <location>
        <begin position="78"/>
        <end position="96"/>
    </location>
</feature>
<evidence type="ECO:0000313" key="3">
    <source>
        <dbReference type="Proteomes" id="UP000267524"/>
    </source>
</evidence>
<gene>
    <name evidence="2" type="ORF">D1632_10365</name>
</gene>
<dbReference type="EMBL" id="QWIV01000013">
    <property type="protein sequence ID" value="RMZ59992.1"/>
    <property type="molecule type" value="Genomic_DNA"/>
</dbReference>
<keyword evidence="1" id="KW-0472">Membrane</keyword>
<sequence>MNLFCDIVLSLIFFCIGGIHMYWAFGGNWGKQQAVPTTIQGVPLFVPNFLSCFGVGIILLSFILLMNNENLGFISPKVSIYSKAIVAIIFLMRAIGDFKYVGFFKKIKGTEFARLDGNYYTPLCLIIFILIILN</sequence>
<keyword evidence="1" id="KW-1133">Transmembrane helix</keyword>
<keyword evidence="3" id="KW-1185">Reference proteome</keyword>
<reference evidence="2 3" key="1">
    <citation type="submission" date="2018-08" db="EMBL/GenBank/DDBJ databases">
        <title>Chryseobacterium nematophagum: a novel matrix digesting pathogen of nematodes.</title>
        <authorList>
            <person name="Page A."/>
            <person name="Roberts M."/>
            <person name="Felix M.-A."/>
            <person name="Weir W."/>
        </authorList>
    </citation>
    <scope>NUCLEOTIDE SEQUENCE [LARGE SCALE GENOMIC DNA]</scope>
    <source>
        <strain evidence="2 3">JUb275</strain>
    </source>
</reference>
<protein>
    <submittedName>
        <fullName evidence="2">DUF3995 domain-containing protein</fullName>
    </submittedName>
</protein>
<dbReference type="Proteomes" id="UP000267524">
    <property type="component" value="Unassembled WGS sequence"/>
</dbReference>
<dbReference type="RefSeq" id="WP_122547116.1">
    <property type="nucleotide sequence ID" value="NZ_QWIV01000013.1"/>
</dbReference>
<evidence type="ECO:0000256" key="1">
    <source>
        <dbReference type="SAM" id="Phobius"/>
    </source>
</evidence>
<dbReference type="Pfam" id="PF13160">
    <property type="entry name" value="DUF3995"/>
    <property type="match status" value="1"/>
</dbReference>
<feature type="transmembrane region" description="Helical" evidence="1">
    <location>
        <begin position="116"/>
        <end position="133"/>
    </location>
</feature>
<name>A0A3M7LES9_9FLAO</name>
<keyword evidence="1" id="KW-0812">Transmembrane</keyword>
<dbReference type="AlphaFoldDB" id="A0A3M7LES9"/>
<evidence type="ECO:0000313" key="2">
    <source>
        <dbReference type="EMBL" id="RMZ59992.1"/>
    </source>
</evidence>
<comment type="caution">
    <text evidence="2">The sequence shown here is derived from an EMBL/GenBank/DDBJ whole genome shotgun (WGS) entry which is preliminary data.</text>
</comment>
<organism evidence="2 3">
    <name type="scientific">Chryseobacterium nematophagum</name>
    <dbReference type="NCBI Taxonomy" id="2305228"/>
    <lineage>
        <taxon>Bacteria</taxon>
        <taxon>Pseudomonadati</taxon>
        <taxon>Bacteroidota</taxon>
        <taxon>Flavobacteriia</taxon>
        <taxon>Flavobacteriales</taxon>
        <taxon>Weeksellaceae</taxon>
        <taxon>Chryseobacterium group</taxon>
        <taxon>Chryseobacterium</taxon>
    </lineage>
</organism>
<dbReference type="InterPro" id="IPR025058">
    <property type="entry name" value="DUF3995"/>
</dbReference>
<accession>A0A3M7LES9</accession>
<feature type="transmembrane region" description="Helical" evidence="1">
    <location>
        <begin position="7"/>
        <end position="25"/>
    </location>
</feature>
<proteinExistence type="predicted"/>